<dbReference type="Proteomes" id="UP000192578">
    <property type="component" value="Unassembled WGS sequence"/>
</dbReference>
<evidence type="ECO:0000256" key="14">
    <source>
        <dbReference type="RuleBase" id="RU000488"/>
    </source>
</evidence>
<dbReference type="InterPro" id="IPR023395">
    <property type="entry name" value="MCP_dom_sf"/>
</dbReference>
<feature type="transmembrane region" description="Helical" evidence="15">
    <location>
        <begin position="76"/>
        <end position="99"/>
    </location>
</feature>
<evidence type="ECO:0000313" key="16">
    <source>
        <dbReference type="EMBL" id="OQV21961.1"/>
    </source>
</evidence>
<evidence type="ECO:0000256" key="5">
    <source>
        <dbReference type="ARBA" id="ARBA00022737"/>
    </source>
</evidence>
<feature type="transmembrane region" description="Helical" evidence="15">
    <location>
        <begin position="174"/>
        <end position="196"/>
    </location>
</feature>
<evidence type="ECO:0000256" key="10">
    <source>
        <dbReference type="ARBA" id="ARBA00040836"/>
    </source>
</evidence>
<dbReference type="AlphaFoldDB" id="A0A1W0X3F2"/>
<gene>
    <name evidence="16" type="ORF">BV898_04172</name>
</gene>
<evidence type="ECO:0000256" key="9">
    <source>
        <dbReference type="ARBA" id="ARBA00037549"/>
    </source>
</evidence>
<evidence type="ECO:0000256" key="8">
    <source>
        <dbReference type="ARBA" id="ARBA00023136"/>
    </source>
</evidence>
<feature type="transmembrane region" description="Helical" evidence="15">
    <location>
        <begin position="216"/>
        <end position="237"/>
    </location>
</feature>
<keyword evidence="8 13" id="KW-0472">Membrane</keyword>
<dbReference type="FunFam" id="1.50.40.10:FF:000011">
    <property type="entry name" value="Mitochondrial thiamine pyrophosphate carrier 1"/>
    <property type="match status" value="1"/>
</dbReference>
<dbReference type="EMBL" id="MTYJ01000020">
    <property type="protein sequence ID" value="OQV21961.1"/>
    <property type="molecule type" value="Genomic_DNA"/>
</dbReference>
<organism evidence="16 17">
    <name type="scientific">Hypsibius exemplaris</name>
    <name type="common">Freshwater tardigrade</name>
    <dbReference type="NCBI Taxonomy" id="2072580"/>
    <lineage>
        <taxon>Eukaryota</taxon>
        <taxon>Metazoa</taxon>
        <taxon>Ecdysozoa</taxon>
        <taxon>Tardigrada</taxon>
        <taxon>Eutardigrada</taxon>
        <taxon>Parachela</taxon>
        <taxon>Hypsibioidea</taxon>
        <taxon>Hypsibiidae</taxon>
        <taxon>Hypsibius</taxon>
    </lineage>
</organism>
<dbReference type="OrthoDB" id="18574at2759"/>
<sequence>MVGFDPERTVPLPHYVYGACGASAAFISRFFTQPIDVCKIRFQLQIEPIKRGEVASKYQGLNQAVRLIVKEEGAGALWKGLLAAQSLSLVYGLVQFASFEKLNKALWTLNLTDNPKNPLFYFLCGSLSGVAATVAAHPLDVVRTRFVSQGRQKVYESIFQSFGMISRQEGFRGFYRGIVPAVIQIVPYNGASFAFYSKFQEIFRSYSGKKSSESDAVESLTCGFLAGAFAKTLIYPLDVMKKRLQVQGFEAGRKGFGKYVSVDSFRHCITEIWRLEGLGGFFKGYSPSLLKAAFATGLNFYCYEQFLRACSNHYSRQP</sequence>
<comment type="caution">
    <text evidence="16">The sequence shown here is derived from an EMBL/GenBank/DDBJ whole genome shotgun (WGS) entry which is preliminary data.</text>
</comment>
<dbReference type="GO" id="GO:0031966">
    <property type="term" value="C:mitochondrial membrane"/>
    <property type="evidence" value="ECO:0007669"/>
    <property type="project" value="UniProtKB-SubCell"/>
</dbReference>
<dbReference type="InterPro" id="IPR018108">
    <property type="entry name" value="MCP_transmembrane"/>
</dbReference>
<dbReference type="GO" id="GO:0090422">
    <property type="term" value="F:thiamine pyrophosphate transmembrane transporter activity"/>
    <property type="evidence" value="ECO:0007669"/>
    <property type="project" value="UniProtKB-ARBA"/>
</dbReference>
<keyword evidence="3 14" id="KW-0813">Transport</keyword>
<dbReference type="SUPFAM" id="SSF103506">
    <property type="entry name" value="Mitochondrial carrier"/>
    <property type="match status" value="1"/>
</dbReference>
<name>A0A1W0X3F2_HYPEX</name>
<comment type="function">
    <text evidence="9">Mitochondrial transporter mediating uptake of thiamine diphosphate into mitochondria. It is not clear if the antiporter activity is affected by the membrane potential or by the proton electrochemical gradient.</text>
</comment>
<evidence type="ECO:0000256" key="1">
    <source>
        <dbReference type="ARBA" id="ARBA00004225"/>
    </source>
</evidence>
<feature type="transmembrane region" description="Helical" evidence="15">
    <location>
        <begin position="12"/>
        <end position="31"/>
    </location>
</feature>
<dbReference type="PRINTS" id="PR00926">
    <property type="entry name" value="MITOCARRIER"/>
</dbReference>
<evidence type="ECO:0000256" key="15">
    <source>
        <dbReference type="SAM" id="Phobius"/>
    </source>
</evidence>
<keyword evidence="4 13" id="KW-0812">Transmembrane</keyword>
<comment type="subcellular location">
    <subcellularLocation>
        <location evidence="1">Mitochondrion membrane</location>
        <topology evidence="1">Multi-pass membrane protein</topology>
    </subcellularLocation>
</comment>
<feature type="repeat" description="Solcar" evidence="13">
    <location>
        <begin position="12"/>
        <end position="105"/>
    </location>
</feature>
<evidence type="ECO:0000256" key="12">
    <source>
        <dbReference type="ARBA" id="ARBA00050799"/>
    </source>
</evidence>
<feature type="repeat" description="Solcar" evidence="13">
    <location>
        <begin position="214"/>
        <end position="309"/>
    </location>
</feature>
<feature type="transmembrane region" description="Helical" evidence="15">
    <location>
        <begin position="119"/>
        <end position="139"/>
    </location>
</feature>
<comment type="similarity">
    <text evidence="2 14">Belongs to the mitochondrial carrier (TC 2.A.29) family.</text>
</comment>
<dbReference type="PROSITE" id="PS50920">
    <property type="entry name" value="SOLCAR"/>
    <property type="match status" value="3"/>
</dbReference>
<evidence type="ECO:0000256" key="13">
    <source>
        <dbReference type="PROSITE-ProRule" id="PRU00282"/>
    </source>
</evidence>
<comment type="catalytic activity">
    <reaction evidence="12">
        <text>thiamine phosphate(out) + thiamine diphosphate(in) = thiamine phosphate(in) + thiamine diphosphate(out)</text>
        <dbReference type="Rhea" id="RHEA:73383"/>
        <dbReference type="ChEBI" id="CHEBI:37575"/>
        <dbReference type="ChEBI" id="CHEBI:58937"/>
    </reaction>
</comment>
<keyword evidence="5" id="KW-0677">Repeat</keyword>
<dbReference type="Gene3D" id="1.50.40.10">
    <property type="entry name" value="Mitochondrial carrier domain"/>
    <property type="match status" value="1"/>
</dbReference>
<keyword evidence="17" id="KW-1185">Reference proteome</keyword>
<keyword evidence="7" id="KW-0496">Mitochondrion</keyword>
<proteinExistence type="inferred from homology"/>
<reference evidence="17" key="1">
    <citation type="submission" date="2017-01" db="EMBL/GenBank/DDBJ databases">
        <title>Comparative genomics of anhydrobiosis in the tardigrade Hypsibius dujardini.</title>
        <authorList>
            <person name="Yoshida Y."/>
            <person name="Koutsovoulos G."/>
            <person name="Laetsch D."/>
            <person name="Stevens L."/>
            <person name="Kumar S."/>
            <person name="Horikawa D."/>
            <person name="Ishino K."/>
            <person name="Komine S."/>
            <person name="Tomita M."/>
            <person name="Blaxter M."/>
            <person name="Arakawa K."/>
        </authorList>
    </citation>
    <scope>NUCLEOTIDE SEQUENCE [LARGE SCALE GENOMIC DNA]</scope>
    <source>
        <strain evidence="17">Z151</strain>
    </source>
</reference>
<accession>A0A1W0X3F2</accession>
<evidence type="ECO:0000256" key="4">
    <source>
        <dbReference type="ARBA" id="ARBA00022692"/>
    </source>
</evidence>
<keyword evidence="6 15" id="KW-1133">Transmembrane helix</keyword>
<dbReference type="Pfam" id="PF00153">
    <property type="entry name" value="Mito_carr"/>
    <property type="match status" value="3"/>
</dbReference>
<evidence type="ECO:0000313" key="17">
    <source>
        <dbReference type="Proteomes" id="UP000192578"/>
    </source>
</evidence>
<dbReference type="PANTHER" id="PTHR24089">
    <property type="entry name" value="SOLUTE CARRIER FAMILY 25"/>
    <property type="match status" value="1"/>
</dbReference>
<evidence type="ECO:0000256" key="6">
    <source>
        <dbReference type="ARBA" id="ARBA00022989"/>
    </source>
</evidence>
<dbReference type="InterPro" id="IPR002067">
    <property type="entry name" value="MCP"/>
</dbReference>
<feature type="repeat" description="Solcar" evidence="13">
    <location>
        <begin position="116"/>
        <end position="202"/>
    </location>
</feature>
<evidence type="ECO:0000256" key="2">
    <source>
        <dbReference type="ARBA" id="ARBA00006375"/>
    </source>
</evidence>
<evidence type="ECO:0000256" key="11">
    <source>
        <dbReference type="ARBA" id="ARBA00041879"/>
    </source>
</evidence>
<protein>
    <recommendedName>
        <fullName evidence="10">Mitochondrial thiamine pyrophosphate carrier</fullName>
    </recommendedName>
    <alternativeName>
        <fullName evidence="11">Solute carrier family 25 member 19</fullName>
    </alternativeName>
</protein>
<evidence type="ECO:0000256" key="7">
    <source>
        <dbReference type="ARBA" id="ARBA00023128"/>
    </source>
</evidence>
<evidence type="ECO:0000256" key="3">
    <source>
        <dbReference type="ARBA" id="ARBA00022448"/>
    </source>
</evidence>